<protein>
    <submittedName>
        <fullName evidence="1">DNA-3-methyladenine glycosylase</fullName>
    </submittedName>
</protein>
<dbReference type="Proteomes" id="UP000076882">
    <property type="component" value="Unassembled WGS sequence"/>
</dbReference>
<dbReference type="PATRIC" id="fig|1590.142.peg.2712"/>
<dbReference type="KEGG" id="lpb:SH83_12650"/>
<dbReference type="PANTHER" id="PTHR30037">
    <property type="entry name" value="DNA-3-METHYLADENINE GLYCOSYLASE 1"/>
    <property type="match status" value="1"/>
</dbReference>
<dbReference type="SUPFAM" id="SSF48150">
    <property type="entry name" value="DNA-glycosylase"/>
    <property type="match status" value="1"/>
</dbReference>
<dbReference type="AlphaFoldDB" id="A0A165RUW6"/>
<sequence>MITNWFDDDPLFNRYYPYDAGYRYYFEHEWGIPVQRDEQLFEFLSLGGFAAGLNWAVVFNKRSAFSAAFDAWQIEVVAAYRSEQITNLLSNSAIIRNRRKIEAVIHNARLIQQIRTTQSFKDYLWQQLGHQQLIIQPQYYDELPRTTITGDRIAQHLQQVGFKSVGPVTINAWLVNTGFITARPDQLGIITTTPRPSSTMLPPRSPHQLGHFKP</sequence>
<dbReference type="PANTHER" id="PTHR30037:SF4">
    <property type="entry name" value="DNA-3-METHYLADENINE GLYCOSYLASE I"/>
    <property type="match status" value="1"/>
</dbReference>
<proteinExistence type="predicted"/>
<evidence type="ECO:0000313" key="2">
    <source>
        <dbReference type="Proteomes" id="UP000076882"/>
    </source>
</evidence>
<comment type="caution">
    <text evidence="1">The sequence shown here is derived from an EMBL/GenBank/DDBJ whole genome shotgun (WGS) entry which is preliminary data.</text>
</comment>
<reference evidence="1 2" key="1">
    <citation type="submission" date="2016-03" db="EMBL/GenBank/DDBJ databases">
        <title>Comparative genomics of 54 Lactobacillus plantarum strains reveals genomic uncoupling from niche constraints.</title>
        <authorList>
            <person name="Martino M.E."/>
        </authorList>
    </citation>
    <scope>NUCLEOTIDE SEQUENCE [LARGE SCALE GENOMIC DNA]</scope>
    <source>
        <strain evidence="1 2">19.1</strain>
    </source>
</reference>
<dbReference type="InterPro" id="IPR052891">
    <property type="entry name" value="DNA-3mA_glycosylase"/>
</dbReference>
<name>A0A165RUW6_LACPN</name>
<dbReference type="InterPro" id="IPR011257">
    <property type="entry name" value="DNA_glycosylase"/>
</dbReference>
<dbReference type="Gene3D" id="1.10.340.30">
    <property type="entry name" value="Hypothetical protein, domain 2"/>
    <property type="match status" value="1"/>
</dbReference>
<dbReference type="InterPro" id="IPR005019">
    <property type="entry name" value="Adenine_glyco"/>
</dbReference>
<organism evidence="1 2">
    <name type="scientific">Lactiplantibacillus plantarum</name>
    <name type="common">Lactobacillus plantarum</name>
    <dbReference type="NCBI Taxonomy" id="1590"/>
    <lineage>
        <taxon>Bacteria</taxon>
        <taxon>Bacillati</taxon>
        <taxon>Bacillota</taxon>
        <taxon>Bacilli</taxon>
        <taxon>Lactobacillales</taxon>
        <taxon>Lactobacillaceae</taxon>
        <taxon>Lactiplantibacillus</taxon>
    </lineage>
</organism>
<gene>
    <name evidence="1" type="ORF">Lp19_1317</name>
</gene>
<evidence type="ECO:0000313" key="1">
    <source>
        <dbReference type="EMBL" id="KZU95728.1"/>
    </source>
</evidence>
<dbReference type="Pfam" id="PF03352">
    <property type="entry name" value="Adenine_glyco"/>
    <property type="match status" value="1"/>
</dbReference>
<accession>A0A165RUW6</accession>
<dbReference type="EMBL" id="LUXM01000025">
    <property type="protein sequence ID" value="KZU95728.1"/>
    <property type="molecule type" value="Genomic_DNA"/>
</dbReference>
<dbReference type="GO" id="GO:0008725">
    <property type="term" value="F:DNA-3-methyladenine glycosylase activity"/>
    <property type="evidence" value="ECO:0007669"/>
    <property type="project" value="InterPro"/>
</dbReference>
<dbReference type="RefSeq" id="WP_003642278.1">
    <property type="nucleotide sequence ID" value="NZ_CAKMCO010000005.1"/>
</dbReference>
<dbReference type="GO" id="GO:0006284">
    <property type="term" value="P:base-excision repair"/>
    <property type="evidence" value="ECO:0007669"/>
    <property type="project" value="InterPro"/>
</dbReference>